<organism evidence="2">
    <name type="scientific">Trieres chinensis</name>
    <name type="common">Marine centric diatom</name>
    <name type="synonym">Odontella sinensis</name>
    <dbReference type="NCBI Taxonomy" id="1514140"/>
    <lineage>
        <taxon>Eukaryota</taxon>
        <taxon>Sar</taxon>
        <taxon>Stramenopiles</taxon>
        <taxon>Ochrophyta</taxon>
        <taxon>Bacillariophyta</taxon>
        <taxon>Mediophyceae</taxon>
        <taxon>Biddulphiophycidae</taxon>
        <taxon>Eupodiscales</taxon>
        <taxon>Parodontellaceae</taxon>
        <taxon>Trieres</taxon>
    </lineage>
</organism>
<evidence type="ECO:0000313" key="2">
    <source>
        <dbReference type="EMBL" id="CAD9341934.1"/>
    </source>
</evidence>
<accession>A0A7S1ZKK4</accession>
<feature type="region of interest" description="Disordered" evidence="1">
    <location>
        <begin position="65"/>
        <end position="114"/>
    </location>
</feature>
<dbReference type="PANTHER" id="PTHR33802">
    <property type="entry name" value="SI:CH211-161H7.5-RELATED"/>
    <property type="match status" value="1"/>
</dbReference>
<sequence>MSFRVVTALNSPPLVAAAGLATLVGIPFVDAAATSGASLALLKGANVVSFAANCAAVSVPGRIDERQDQEMRRGALNPTKPAATGQIRGDSTPGEATPLADQEHHTSSYNENYSPARGRTLVSPSGWAFAIWGPIYAGEAIFVAAQLLPGSSGLTEIIPQVTAPFIATNIFQSLWCASFRPSYGTEGWEKYISPAMLAGTAYSLSLIHSVGTGIAGATAWYFFPFALHFGWTTAATLVNLSGSVSMGSSTPDSTVIAVGHSSAVVATAFGIGVTLSQSAPVYGLTVAWALAACGDGMKKRIAAVNADRNAGEEGVDLLRAAGVQKKLCWIGSGVCTLVALTTMFS</sequence>
<gene>
    <name evidence="2" type="ORF">OSIN01602_LOCUS11374</name>
</gene>
<reference evidence="2" key="1">
    <citation type="submission" date="2021-01" db="EMBL/GenBank/DDBJ databases">
        <authorList>
            <person name="Corre E."/>
            <person name="Pelletier E."/>
            <person name="Niang G."/>
            <person name="Scheremetjew M."/>
            <person name="Finn R."/>
            <person name="Kale V."/>
            <person name="Holt S."/>
            <person name="Cochrane G."/>
            <person name="Meng A."/>
            <person name="Brown T."/>
            <person name="Cohen L."/>
        </authorList>
    </citation>
    <scope>NUCLEOTIDE SEQUENCE</scope>
    <source>
        <strain evidence="2">Grunow 1884</strain>
    </source>
</reference>
<name>A0A7S1ZKK4_TRICV</name>
<evidence type="ECO:0000256" key="1">
    <source>
        <dbReference type="SAM" id="MobiDB-lite"/>
    </source>
</evidence>
<dbReference type="AlphaFoldDB" id="A0A7S1ZKK4"/>
<dbReference type="EMBL" id="HBGO01019774">
    <property type="protein sequence ID" value="CAD9341934.1"/>
    <property type="molecule type" value="Transcribed_RNA"/>
</dbReference>
<dbReference type="PANTHER" id="PTHR33802:SF1">
    <property type="entry name" value="XK-RELATED PROTEIN"/>
    <property type="match status" value="1"/>
</dbReference>
<proteinExistence type="predicted"/>
<protein>
    <submittedName>
        <fullName evidence="2">Uncharacterized protein</fullName>
    </submittedName>
</protein>